<accession>A0A6C0LGR2</accession>
<sequence>MRFELYIILITAFVIYNAYHDWKYIKMLTKYKKYIQIAGFAFLGFIFYLMVKRDPKQFKNVLLHANNVVKYMPIDKSAMDLFNPILDFTPTQFLEENENDDNININGLSNSSEQRILRSGSKGTKRSVSETKKKYVASMQDWKCKHCKKTLTAWFEVDHVKRLEHGGNNDVTNLVALCRECHGEKTAFENM</sequence>
<name>A0A6C0LGR2_9ZZZZ</name>
<feature type="transmembrane region" description="Helical" evidence="1">
    <location>
        <begin position="6"/>
        <end position="22"/>
    </location>
</feature>
<evidence type="ECO:0000313" key="3">
    <source>
        <dbReference type="EMBL" id="QHU28322.1"/>
    </source>
</evidence>
<dbReference type="AlphaFoldDB" id="A0A6C0LGR2"/>
<feature type="domain" description="HNH nuclease" evidence="2">
    <location>
        <begin position="133"/>
        <end position="183"/>
    </location>
</feature>
<dbReference type="GO" id="GO:0003676">
    <property type="term" value="F:nucleic acid binding"/>
    <property type="evidence" value="ECO:0007669"/>
    <property type="project" value="InterPro"/>
</dbReference>
<proteinExistence type="predicted"/>
<evidence type="ECO:0000256" key="1">
    <source>
        <dbReference type="SAM" id="Phobius"/>
    </source>
</evidence>
<protein>
    <recommendedName>
        <fullName evidence="2">HNH nuclease domain-containing protein</fullName>
    </recommendedName>
</protein>
<keyword evidence="1" id="KW-1133">Transmembrane helix</keyword>
<dbReference type="Gene3D" id="1.10.30.50">
    <property type="match status" value="1"/>
</dbReference>
<dbReference type="GO" id="GO:0008270">
    <property type="term" value="F:zinc ion binding"/>
    <property type="evidence" value="ECO:0007669"/>
    <property type="project" value="InterPro"/>
</dbReference>
<dbReference type="SMART" id="SM00507">
    <property type="entry name" value="HNHc"/>
    <property type="match status" value="1"/>
</dbReference>
<keyword evidence="1" id="KW-0812">Transmembrane</keyword>
<dbReference type="EMBL" id="MN740471">
    <property type="protein sequence ID" value="QHU28322.1"/>
    <property type="molecule type" value="Genomic_DNA"/>
</dbReference>
<dbReference type="CDD" id="cd00085">
    <property type="entry name" value="HNHc"/>
    <property type="match status" value="1"/>
</dbReference>
<reference evidence="3" key="1">
    <citation type="journal article" date="2020" name="Nature">
        <title>Giant virus diversity and host interactions through global metagenomics.</title>
        <authorList>
            <person name="Schulz F."/>
            <person name="Roux S."/>
            <person name="Paez-Espino D."/>
            <person name="Jungbluth S."/>
            <person name="Walsh D.A."/>
            <person name="Denef V.J."/>
            <person name="McMahon K.D."/>
            <person name="Konstantinidis K.T."/>
            <person name="Eloe-Fadrosh E.A."/>
            <person name="Kyrpides N.C."/>
            <person name="Woyke T."/>
        </authorList>
    </citation>
    <scope>NUCLEOTIDE SEQUENCE</scope>
    <source>
        <strain evidence="3">GVMAG-M-3300027770-73</strain>
    </source>
</reference>
<dbReference type="InterPro" id="IPR002711">
    <property type="entry name" value="HNH"/>
</dbReference>
<keyword evidence="1" id="KW-0472">Membrane</keyword>
<evidence type="ECO:0000259" key="2">
    <source>
        <dbReference type="SMART" id="SM00507"/>
    </source>
</evidence>
<dbReference type="Pfam" id="PF01844">
    <property type="entry name" value="HNH"/>
    <property type="match status" value="1"/>
</dbReference>
<dbReference type="GO" id="GO:0004519">
    <property type="term" value="F:endonuclease activity"/>
    <property type="evidence" value="ECO:0007669"/>
    <property type="project" value="InterPro"/>
</dbReference>
<organism evidence="3">
    <name type="scientific">viral metagenome</name>
    <dbReference type="NCBI Taxonomy" id="1070528"/>
    <lineage>
        <taxon>unclassified sequences</taxon>
        <taxon>metagenomes</taxon>
        <taxon>organismal metagenomes</taxon>
    </lineage>
</organism>
<feature type="transmembrane region" description="Helical" evidence="1">
    <location>
        <begin position="34"/>
        <end position="51"/>
    </location>
</feature>
<dbReference type="InterPro" id="IPR003615">
    <property type="entry name" value="HNH_nuc"/>
</dbReference>